<feature type="transmembrane region" description="Helical" evidence="2">
    <location>
        <begin position="261"/>
        <end position="285"/>
    </location>
</feature>
<organism evidence="4 5">
    <name type="scientific">Macrostomum lignano</name>
    <dbReference type="NCBI Taxonomy" id="282301"/>
    <lineage>
        <taxon>Eukaryota</taxon>
        <taxon>Metazoa</taxon>
        <taxon>Spiralia</taxon>
        <taxon>Lophotrochozoa</taxon>
        <taxon>Platyhelminthes</taxon>
        <taxon>Rhabditophora</taxon>
        <taxon>Macrostomorpha</taxon>
        <taxon>Macrostomida</taxon>
        <taxon>Macrostomidae</taxon>
        <taxon>Macrostomum</taxon>
    </lineage>
</organism>
<feature type="region of interest" description="Disordered" evidence="1">
    <location>
        <begin position="377"/>
        <end position="432"/>
    </location>
</feature>
<keyword evidence="2" id="KW-0472">Membrane</keyword>
<feature type="compositionally biased region" description="Low complexity" evidence="1">
    <location>
        <begin position="396"/>
        <end position="417"/>
    </location>
</feature>
<evidence type="ECO:0000256" key="1">
    <source>
        <dbReference type="SAM" id="MobiDB-lite"/>
    </source>
</evidence>
<gene>
    <name evidence="4" type="ORF">BOX15_Mlig011682g1</name>
</gene>
<feature type="signal peptide" evidence="3">
    <location>
        <begin position="1"/>
        <end position="31"/>
    </location>
</feature>
<feature type="region of interest" description="Disordered" evidence="1">
    <location>
        <begin position="325"/>
        <end position="360"/>
    </location>
</feature>
<protein>
    <submittedName>
        <fullName evidence="4">Uncharacterized protein</fullName>
    </submittedName>
</protein>
<evidence type="ECO:0000313" key="5">
    <source>
        <dbReference type="Proteomes" id="UP000215902"/>
    </source>
</evidence>
<feature type="region of interest" description="Disordered" evidence="1">
    <location>
        <begin position="452"/>
        <end position="476"/>
    </location>
</feature>
<evidence type="ECO:0000256" key="2">
    <source>
        <dbReference type="SAM" id="Phobius"/>
    </source>
</evidence>
<dbReference type="OrthoDB" id="6236891at2759"/>
<name>A0A267ERB3_9PLAT</name>
<feature type="chain" id="PRO_5012695580" evidence="3">
    <location>
        <begin position="32"/>
        <end position="509"/>
    </location>
</feature>
<feature type="compositionally biased region" description="Basic and acidic residues" evidence="1">
    <location>
        <begin position="232"/>
        <end position="251"/>
    </location>
</feature>
<keyword evidence="2" id="KW-0812">Transmembrane</keyword>
<keyword evidence="5" id="KW-1185">Reference proteome</keyword>
<keyword evidence="3" id="KW-0732">Signal</keyword>
<feature type="compositionally biased region" description="Polar residues" evidence="1">
    <location>
        <begin position="198"/>
        <end position="207"/>
    </location>
</feature>
<feature type="region of interest" description="Disordered" evidence="1">
    <location>
        <begin position="197"/>
        <end position="256"/>
    </location>
</feature>
<evidence type="ECO:0000313" key="4">
    <source>
        <dbReference type="EMBL" id="PAA63369.1"/>
    </source>
</evidence>
<reference evidence="4 5" key="1">
    <citation type="submission" date="2017-06" db="EMBL/GenBank/DDBJ databases">
        <title>A platform for efficient transgenesis in Macrostomum lignano, a flatworm model organism for stem cell research.</title>
        <authorList>
            <person name="Berezikov E."/>
        </authorList>
    </citation>
    <scope>NUCLEOTIDE SEQUENCE [LARGE SCALE GENOMIC DNA]</scope>
    <source>
        <strain evidence="4">DV1</strain>
        <tissue evidence="4">Whole organism</tissue>
    </source>
</reference>
<accession>A0A267ERB3</accession>
<keyword evidence="2" id="KW-1133">Transmembrane helix</keyword>
<evidence type="ECO:0000256" key="3">
    <source>
        <dbReference type="SAM" id="SignalP"/>
    </source>
</evidence>
<comment type="caution">
    <text evidence="4">The sequence shown here is derived from an EMBL/GenBank/DDBJ whole genome shotgun (WGS) entry which is preliminary data.</text>
</comment>
<dbReference type="EMBL" id="NIVC01001849">
    <property type="protein sequence ID" value="PAA63369.1"/>
    <property type="molecule type" value="Genomic_DNA"/>
</dbReference>
<proteinExistence type="predicted"/>
<dbReference type="Proteomes" id="UP000215902">
    <property type="component" value="Unassembled WGS sequence"/>
</dbReference>
<dbReference type="AlphaFoldDB" id="A0A267ERB3"/>
<sequence>MPKLKRTLPRLLVRLLLLLFGLLLDLSQVLAFIENSGAGSGGIGVKLRVNVTGHLISLSCEVTGIPGSPDDHRVQFHCPLLNGGVTCFGDCSPICTMLGDGTCRVLHPLLSSDSVRCQKLLNTSGNAKTVRLLIDSRKAELTGSWFCKFRGAASATAAFGQFRTVAAATTATTVPAIDTAAPAAAASAVGGADAAAEMSTSDSAGQSDRSDLAPHSATNRSVSGRFGQTDWQRNRPVDESETGKPGTKETDGNLPRMKPDYVIGALAVLGVSLVVNIGFCLRCILARHYIELRRRKQQPPGCLGACLCVSTVQVTEDETAAAAAAASGRDSQYEELPRGGSRLTRSRTLPPGSMAPSAAEAGSCRALYDTVAVGANGGVSRRESHGPPPPPPHPSQLLRQQQQLQQLQQRQQQRQRQAGNCRPNSIANGVGAASASESAPFLISTTAADEADAEAASVSSGGASSGGGPNARLELSRRMLRKADTLLREANSLLREGGEASAAGEGQEA</sequence>